<keyword evidence="3" id="KW-1185">Reference proteome</keyword>
<reference evidence="2" key="1">
    <citation type="submission" date="2021-01" db="EMBL/GenBank/DDBJ databases">
        <title>Whole genome shotgun sequence of Planosporangium flavigriseum NBRC 105377.</title>
        <authorList>
            <person name="Komaki H."/>
            <person name="Tamura T."/>
        </authorList>
    </citation>
    <scope>NUCLEOTIDE SEQUENCE</scope>
    <source>
        <strain evidence="2">NBRC 105377</strain>
    </source>
</reference>
<evidence type="ECO:0000313" key="2">
    <source>
        <dbReference type="EMBL" id="GIG76607.1"/>
    </source>
</evidence>
<comment type="caution">
    <text evidence="2">The sequence shown here is derived from an EMBL/GenBank/DDBJ whole genome shotgun (WGS) entry which is preliminary data.</text>
</comment>
<name>A0A8J3PP25_9ACTN</name>
<feature type="chain" id="PRO_5035231791" evidence="1">
    <location>
        <begin position="26"/>
        <end position="132"/>
    </location>
</feature>
<dbReference type="AlphaFoldDB" id="A0A8J3PP25"/>
<dbReference type="EMBL" id="BONU01000064">
    <property type="protein sequence ID" value="GIG76607.1"/>
    <property type="molecule type" value="Genomic_DNA"/>
</dbReference>
<sequence length="132" mass="12814">MRKSFKVAGGLAVAGIIAASGSAFTATGLATSGTAAAPQFVGGSISQTVDGADLSEIAYGFTDDTKTAVDSITLTFAAVPDGKTVTAEATGGNNGTFTCTNTATLVSTCTYAAGADTKTATTGITSLKVTVA</sequence>
<dbReference type="RefSeq" id="WP_168080145.1">
    <property type="nucleotide sequence ID" value="NZ_BAAAQJ010000018.1"/>
</dbReference>
<proteinExistence type="predicted"/>
<protein>
    <submittedName>
        <fullName evidence="2">Uncharacterized protein</fullName>
    </submittedName>
</protein>
<keyword evidence="1" id="KW-0732">Signal</keyword>
<accession>A0A8J3PP25</accession>
<evidence type="ECO:0000313" key="3">
    <source>
        <dbReference type="Proteomes" id="UP000653674"/>
    </source>
</evidence>
<dbReference type="Proteomes" id="UP000653674">
    <property type="component" value="Unassembled WGS sequence"/>
</dbReference>
<gene>
    <name evidence="2" type="ORF">Pfl04_50110</name>
</gene>
<feature type="signal peptide" evidence="1">
    <location>
        <begin position="1"/>
        <end position="25"/>
    </location>
</feature>
<organism evidence="2 3">
    <name type="scientific">Planosporangium flavigriseum</name>
    <dbReference type="NCBI Taxonomy" id="373681"/>
    <lineage>
        <taxon>Bacteria</taxon>
        <taxon>Bacillati</taxon>
        <taxon>Actinomycetota</taxon>
        <taxon>Actinomycetes</taxon>
        <taxon>Micromonosporales</taxon>
        <taxon>Micromonosporaceae</taxon>
        <taxon>Planosporangium</taxon>
    </lineage>
</organism>
<evidence type="ECO:0000256" key="1">
    <source>
        <dbReference type="SAM" id="SignalP"/>
    </source>
</evidence>